<evidence type="ECO:0000313" key="2">
    <source>
        <dbReference type="EMBL" id="KAH0555787.1"/>
    </source>
</evidence>
<dbReference type="EMBL" id="JAGHQM010001357">
    <property type="protein sequence ID" value="KAH0555787.1"/>
    <property type="molecule type" value="Genomic_DNA"/>
</dbReference>
<dbReference type="Proteomes" id="UP000750711">
    <property type="component" value="Unassembled WGS sequence"/>
</dbReference>
<organism evidence="2 3">
    <name type="scientific">Trichoglossum hirsutum</name>
    <dbReference type="NCBI Taxonomy" id="265104"/>
    <lineage>
        <taxon>Eukaryota</taxon>
        <taxon>Fungi</taxon>
        <taxon>Dikarya</taxon>
        <taxon>Ascomycota</taxon>
        <taxon>Pezizomycotina</taxon>
        <taxon>Geoglossomycetes</taxon>
        <taxon>Geoglossales</taxon>
        <taxon>Geoglossaceae</taxon>
        <taxon>Trichoglossum</taxon>
    </lineage>
</organism>
<sequence>MSSSHTSVATGVISITADEVLRQTARNIIGTSPFPVMTVECHTTRSKISHAIADALKHDHGKVFIHEPNTGKNREIRRQMAKEMLDIGSDRKENRPIQTGTGTSLPTPPTPTKMLREAMRKLATMPDDAAGRDPYLVSLPAWVTESYLPSLSGGLYLEGIEAEERDPNDLVSTDKIYWDTGAHKCIMSEDLCSSEFLGYLRTNPDNAPYTIADRGLLRVACYAKLQFSNTSLTLPMTMEIRPTALMPNGITGVLLGNQSFMQFLQWETIPRSILVARGHTIAEEQWGVINIKAYLNVLDGQLEEF</sequence>
<comment type="caution">
    <text evidence="2">The sequence shown here is derived from an EMBL/GenBank/DDBJ whole genome shotgun (WGS) entry which is preliminary data.</text>
</comment>
<evidence type="ECO:0000256" key="1">
    <source>
        <dbReference type="SAM" id="MobiDB-lite"/>
    </source>
</evidence>
<gene>
    <name evidence="2" type="ORF">GP486_006268</name>
</gene>
<keyword evidence="3" id="KW-1185">Reference proteome</keyword>
<proteinExistence type="predicted"/>
<accession>A0A9P8IHD5</accession>
<protein>
    <submittedName>
        <fullName evidence="2">Uncharacterized protein</fullName>
    </submittedName>
</protein>
<reference evidence="2" key="1">
    <citation type="submission" date="2021-03" db="EMBL/GenBank/DDBJ databases">
        <title>Comparative genomics and phylogenomic investigation of the class Geoglossomycetes provide insights into ecological specialization and systematics.</title>
        <authorList>
            <person name="Melie T."/>
            <person name="Pirro S."/>
            <person name="Miller A.N."/>
            <person name="Quandt A."/>
        </authorList>
    </citation>
    <scope>NUCLEOTIDE SEQUENCE</scope>
    <source>
        <strain evidence="2">CAQ_001_2017</strain>
    </source>
</reference>
<dbReference type="AlphaFoldDB" id="A0A9P8IHD5"/>
<evidence type="ECO:0000313" key="3">
    <source>
        <dbReference type="Proteomes" id="UP000750711"/>
    </source>
</evidence>
<name>A0A9P8IHD5_9PEZI</name>
<feature type="region of interest" description="Disordered" evidence="1">
    <location>
        <begin position="89"/>
        <end position="111"/>
    </location>
</feature>